<protein>
    <recommendedName>
        <fullName evidence="6">GDT1 family protein</fullName>
    </recommendedName>
</protein>
<evidence type="ECO:0000256" key="3">
    <source>
        <dbReference type="ARBA" id="ARBA00022692"/>
    </source>
</evidence>
<evidence type="ECO:0000256" key="5">
    <source>
        <dbReference type="ARBA" id="ARBA00023136"/>
    </source>
</evidence>
<dbReference type="Proteomes" id="UP000552700">
    <property type="component" value="Unassembled WGS sequence"/>
</dbReference>
<dbReference type="RefSeq" id="WP_184081233.1">
    <property type="nucleotide sequence ID" value="NZ_JACIJP010000004.1"/>
</dbReference>
<keyword evidence="3 6" id="KW-0812">Transmembrane</keyword>
<dbReference type="InterPro" id="IPR001727">
    <property type="entry name" value="GDT1-like"/>
</dbReference>
<feature type="transmembrane region" description="Helical" evidence="6">
    <location>
        <begin position="133"/>
        <end position="157"/>
    </location>
</feature>
<evidence type="ECO:0000256" key="6">
    <source>
        <dbReference type="RuleBase" id="RU365102"/>
    </source>
</evidence>
<keyword evidence="4 6" id="KW-1133">Transmembrane helix</keyword>
<accession>A0A841J604</accession>
<keyword evidence="5 6" id="KW-0472">Membrane</keyword>
<keyword evidence="8" id="KW-1185">Reference proteome</keyword>
<dbReference type="Pfam" id="PF01169">
    <property type="entry name" value="GDT1"/>
    <property type="match status" value="2"/>
</dbReference>
<gene>
    <name evidence="7" type="ORF">FHS92_002699</name>
</gene>
<comment type="similarity">
    <text evidence="2 6">Belongs to the GDT1 family.</text>
</comment>
<evidence type="ECO:0000256" key="4">
    <source>
        <dbReference type="ARBA" id="ARBA00022989"/>
    </source>
</evidence>
<reference evidence="7 8" key="1">
    <citation type="submission" date="2020-08" db="EMBL/GenBank/DDBJ databases">
        <title>Genomic Encyclopedia of Type Strains, Phase IV (KMG-IV): sequencing the most valuable type-strain genomes for metagenomic binning, comparative biology and taxonomic classification.</title>
        <authorList>
            <person name="Goeker M."/>
        </authorList>
    </citation>
    <scope>NUCLEOTIDE SEQUENCE [LARGE SCALE GENOMIC DNA]</scope>
    <source>
        <strain evidence="7 8">DSM 102255</strain>
    </source>
</reference>
<feature type="transmembrane region" description="Helical" evidence="6">
    <location>
        <begin position="35"/>
        <end position="57"/>
    </location>
</feature>
<organism evidence="7 8">
    <name type="scientific">Sphingobium subterraneum</name>
    <dbReference type="NCBI Taxonomy" id="627688"/>
    <lineage>
        <taxon>Bacteria</taxon>
        <taxon>Pseudomonadati</taxon>
        <taxon>Pseudomonadota</taxon>
        <taxon>Alphaproteobacteria</taxon>
        <taxon>Sphingomonadales</taxon>
        <taxon>Sphingomonadaceae</taxon>
        <taxon>Sphingobium</taxon>
    </lineage>
</organism>
<evidence type="ECO:0000313" key="8">
    <source>
        <dbReference type="Proteomes" id="UP000552700"/>
    </source>
</evidence>
<comment type="caution">
    <text evidence="7">The sequence shown here is derived from an EMBL/GenBank/DDBJ whole genome shotgun (WGS) entry which is preliminary data.</text>
</comment>
<evidence type="ECO:0000313" key="7">
    <source>
        <dbReference type="EMBL" id="MBB6124946.1"/>
    </source>
</evidence>
<evidence type="ECO:0000256" key="2">
    <source>
        <dbReference type="ARBA" id="ARBA00009190"/>
    </source>
</evidence>
<comment type="subcellular location">
    <subcellularLocation>
        <location evidence="1 6">Membrane</location>
        <topology evidence="1 6">Multi-pass membrane protein</topology>
    </subcellularLocation>
</comment>
<dbReference type="GO" id="GO:0046873">
    <property type="term" value="F:metal ion transmembrane transporter activity"/>
    <property type="evidence" value="ECO:0007669"/>
    <property type="project" value="InterPro"/>
</dbReference>
<dbReference type="EMBL" id="JACIJP010000004">
    <property type="protein sequence ID" value="MBB6124946.1"/>
    <property type="molecule type" value="Genomic_DNA"/>
</dbReference>
<dbReference type="AlphaFoldDB" id="A0A841J604"/>
<feature type="transmembrane region" description="Helical" evidence="6">
    <location>
        <begin position="99"/>
        <end position="121"/>
    </location>
</feature>
<evidence type="ECO:0000256" key="1">
    <source>
        <dbReference type="ARBA" id="ARBA00004141"/>
    </source>
</evidence>
<dbReference type="GO" id="GO:0016020">
    <property type="term" value="C:membrane"/>
    <property type="evidence" value="ECO:0007669"/>
    <property type="project" value="UniProtKB-SubCell"/>
</dbReference>
<feature type="transmembrane region" description="Helical" evidence="6">
    <location>
        <begin position="69"/>
        <end position="87"/>
    </location>
</feature>
<feature type="transmembrane region" description="Helical" evidence="6">
    <location>
        <begin position="169"/>
        <end position="187"/>
    </location>
</feature>
<sequence length="188" mass="19358">MDTLLLTLLACLWGETGDRSQMLTAAFARRWPGRLTVILGLVVAAAANAALSAWAGSFIATSIGVGARGLFLALALLAASVAMLMPVKTPDLLVRWRVGAFGTSALGLFILGFGESAQFLIAGMATARAEPSWAAVGGATGVILACLLPLICGPDIFSRLPLRMVRRTGAAIFFLIGSAMALAALGLL</sequence>
<proteinExistence type="inferred from homology"/>
<name>A0A841J604_9SPHN</name>